<dbReference type="EMBL" id="LGTE01000004">
    <property type="protein sequence ID" value="KNZ70287.1"/>
    <property type="molecule type" value="Genomic_DNA"/>
</dbReference>
<protein>
    <submittedName>
        <fullName evidence="2">Uncharacterized protein</fullName>
    </submittedName>
</protein>
<reference evidence="3" key="1">
    <citation type="submission" date="2015-07" db="EMBL/GenBank/DDBJ databases">
        <title>Complete Genome of Thermincola ferriacetica strain Z-0001T.</title>
        <authorList>
            <person name="Lusk B."/>
            <person name="Badalamenti J.P."/>
            <person name="Parameswaran P."/>
            <person name="Bond D.R."/>
            <person name="Torres C.I."/>
        </authorList>
    </citation>
    <scope>NUCLEOTIDE SEQUENCE [LARGE SCALE GENOMIC DNA]</scope>
    <source>
        <strain evidence="3">Z-0001</strain>
    </source>
</reference>
<comment type="caution">
    <text evidence="2">The sequence shown here is derived from an EMBL/GenBank/DDBJ whole genome shotgun (WGS) entry which is preliminary data.</text>
</comment>
<keyword evidence="1" id="KW-0175">Coiled coil</keyword>
<organism evidence="2 3">
    <name type="scientific">Thermincola ferriacetica</name>
    <dbReference type="NCBI Taxonomy" id="281456"/>
    <lineage>
        <taxon>Bacteria</taxon>
        <taxon>Bacillati</taxon>
        <taxon>Bacillota</taxon>
        <taxon>Clostridia</taxon>
        <taxon>Eubacteriales</taxon>
        <taxon>Thermincolaceae</taxon>
        <taxon>Thermincola</taxon>
    </lineage>
</organism>
<gene>
    <name evidence="2" type="ORF">Tfer_0847</name>
</gene>
<evidence type="ECO:0000256" key="1">
    <source>
        <dbReference type="SAM" id="Coils"/>
    </source>
</evidence>
<proteinExistence type="predicted"/>
<dbReference type="Proteomes" id="UP000037175">
    <property type="component" value="Unassembled WGS sequence"/>
</dbReference>
<accession>A0A0L6W3X8</accession>
<evidence type="ECO:0000313" key="3">
    <source>
        <dbReference type="Proteomes" id="UP000037175"/>
    </source>
</evidence>
<feature type="coiled-coil region" evidence="1">
    <location>
        <begin position="262"/>
        <end position="297"/>
    </location>
</feature>
<dbReference type="AlphaFoldDB" id="A0A0L6W3X8"/>
<name>A0A0L6W3X8_9FIRM</name>
<keyword evidence="3" id="KW-1185">Reference proteome</keyword>
<dbReference type="RefSeq" id="WP_052217001.1">
    <property type="nucleotide sequence ID" value="NZ_LGTE01000004.1"/>
</dbReference>
<evidence type="ECO:0000313" key="2">
    <source>
        <dbReference type="EMBL" id="KNZ70287.1"/>
    </source>
</evidence>
<sequence length="460" mass="52665">MNSVNKEIDKILADASQKYQGFGELTAETKAKLAKKLGVDPDSIQARRHFFTLELCREGVLIDLDIGYCRGHVRASASDFGLDNPTEEEKEVWEKRVLSFGTISVLPADVSRKLVSVERRARDYLDEHSYKSPWGRYVHYKLFNEVYGYLLDRQEEFKQLISEITDETTYTKMKLDFYNDCVSLARSAYRRVYNLPQDAPVPDDFIEAFVAGKEPAFPSLERLQKSYFAVRLEMVPTAAMLEADEQVRLLVEKTGELQRRELELREAELTEQERLRQRQEEEKMAMYRAVLQQQQENLSRTLDSFSSGIAAQLHGLVYDFAVNVLESLRKNDDKLVGKSAQKIRNHIQKIKNLNILGDQDIERAIEEIESFMNLKPAKRDTDDLARVLRDIATINRKVLLDLGETPRSGRMVGIADVVTDEAVRRIRDRAIARTYVKPVAAAPRQVRVSAAETKIEAAAL</sequence>